<name>A0ABT1ZA72_9ACTN</name>
<dbReference type="Proteomes" id="UP001204320">
    <property type="component" value="Unassembled WGS sequence"/>
</dbReference>
<dbReference type="EMBL" id="JANSKA010000006">
    <property type="protein sequence ID" value="MCR9037116.1"/>
    <property type="molecule type" value="Genomic_DNA"/>
</dbReference>
<keyword evidence="3" id="KW-1185">Reference proteome</keyword>
<gene>
    <name evidence="2" type="ORF">NVS32_09175</name>
</gene>
<evidence type="ECO:0000256" key="1">
    <source>
        <dbReference type="SAM" id="Phobius"/>
    </source>
</evidence>
<proteinExistence type="predicted"/>
<comment type="caution">
    <text evidence="2">The sequence shown here is derived from an EMBL/GenBank/DDBJ whole genome shotgun (WGS) entry which is preliminary data.</text>
</comment>
<organism evidence="2 3">
    <name type="scientific">Tractidigestivibacter montrealensis</name>
    <dbReference type="NCBI Taxonomy" id="2972466"/>
    <lineage>
        <taxon>Bacteria</taxon>
        <taxon>Bacillati</taxon>
        <taxon>Actinomycetota</taxon>
        <taxon>Coriobacteriia</taxon>
        <taxon>Coriobacteriales</taxon>
        <taxon>Atopobiaceae</taxon>
        <taxon>Tractidigestivibacter</taxon>
    </lineage>
</organism>
<keyword evidence="1" id="KW-0812">Transmembrane</keyword>
<accession>A0ABT1ZA72</accession>
<protein>
    <submittedName>
        <fullName evidence="2">Uncharacterized protein</fullName>
    </submittedName>
</protein>
<keyword evidence="1" id="KW-1133">Transmembrane helix</keyword>
<reference evidence="2 3" key="1">
    <citation type="submission" date="2022-08" db="EMBL/GenBank/DDBJ databases">
        <title>Tractidigestivibacter montrealensis type strain KD21.</title>
        <authorList>
            <person name="Diop K."/>
            <person name="Richard C."/>
            <person name="Routy B."/>
        </authorList>
    </citation>
    <scope>NUCLEOTIDE SEQUENCE [LARGE SCALE GENOMIC DNA]</scope>
    <source>
        <strain evidence="2 3">KD21</strain>
    </source>
</reference>
<keyword evidence="1" id="KW-0472">Membrane</keyword>
<evidence type="ECO:0000313" key="2">
    <source>
        <dbReference type="EMBL" id="MCR9037116.1"/>
    </source>
</evidence>
<evidence type="ECO:0000313" key="3">
    <source>
        <dbReference type="Proteomes" id="UP001204320"/>
    </source>
</evidence>
<dbReference type="RefSeq" id="WP_258499539.1">
    <property type="nucleotide sequence ID" value="NZ_JANSKA010000006.1"/>
</dbReference>
<feature type="transmembrane region" description="Helical" evidence="1">
    <location>
        <begin position="14"/>
        <end position="36"/>
    </location>
</feature>
<sequence length="45" mass="4682">MLIPTLGGDQDKGIGMWTAIAVLVAVAILSIVSLFADSSILGYLF</sequence>